<proteinExistence type="predicted"/>
<sequence>MYPYSPISLIDLPSTTCYSSSIAYLSVSVRNFNDCLCLLDGRLSQLHTFIVKVYRIHNTSMIINNTKTLSNLKCFSLISFRYTIEYDNHILPYLRQMSQLEKLTLSLIVRHRTSFIDGAHLFNDILSKMLYLHTFICNIITGNVVMDAEFLPTPDDVRHPLIEKGYNVNGYTDYTNLSNGLCHIYSVPFTMDRMHIHSNKFAGGLFITVRYLYLQDYVHSFEHHFFAEISRAFPLLRTLMIFNLSGQEKLRYQPNEQEETSSIIEFSLLITLGLTMCYIDYAKQFLFDFNTRLPYLKKLYIKYEDLMIVTEIFTNNAARANCSKLERIIFDLEPMSYPENFHLYFPLLRNESDLDITGYLIVHGADMQLVRDENYICMIRFQLNGANDLSMKKGKLERKTNNHIKPNEHDSASDCHSDTIFVDKFIKKYGCVNKNDEEINRLFHMSTSSSPITTATNIRNERSSILEAISTDQLSITTRIRSISNSSLNIAR</sequence>
<gene>
    <name evidence="1" type="ORF">FNK824_LOCUS28956</name>
</gene>
<name>A0A819RNW5_9BILA</name>
<organism evidence="1 2">
    <name type="scientific">Rotaria sordida</name>
    <dbReference type="NCBI Taxonomy" id="392033"/>
    <lineage>
        <taxon>Eukaryota</taxon>
        <taxon>Metazoa</taxon>
        <taxon>Spiralia</taxon>
        <taxon>Gnathifera</taxon>
        <taxon>Rotifera</taxon>
        <taxon>Eurotatoria</taxon>
        <taxon>Bdelloidea</taxon>
        <taxon>Philodinida</taxon>
        <taxon>Philodinidae</taxon>
        <taxon>Rotaria</taxon>
    </lineage>
</organism>
<feature type="non-terminal residue" evidence="1">
    <location>
        <position position="1"/>
    </location>
</feature>
<dbReference type="AlphaFoldDB" id="A0A819RNW5"/>
<protein>
    <submittedName>
        <fullName evidence="1">Uncharacterized protein</fullName>
    </submittedName>
</protein>
<evidence type="ECO:0000313" key="1">
    <source>
        <dbReference type="EMBL" id="CAF4055650.1"/>
    </source>
</evidence>
<comment type="caution">
    <text evidence="1">The sequence shown here is derived from an EMBL/GenBank/DDBJ whole genome shotgun (WGS) entry which is preliminary data.</text>
</comment>
<dbReference type="EMBL" id="CAJOBE010008185">
    <property type="protein sequence ID" value="CAF4055650.1"/>
    <property type="molecule type" value="Genomic_DNA"/>
</dbReference>
<evidence type="ECO:0000313" key="2">
    <source>
        <dbReference type="Proteomes" id="UP000663874"/>
    </source>
</evidence>
<accession>A0A819RNW5</accession>
<dbReference type="Proteomes" id="UP000663874">
    <property type="component" value="Unassembled WGS sequence"/>
</dbReference>
<reference evidence="1" key="1">
    <citation type="submission" date="2021-02" db="EMBL/GenBank/DDBJ databases">
        <authorList>
            <person name="Nowell W R."/>
        </authorList>
    </citation>
    <scope>NUCLEOTIDE SEQUENCE</scope>
</reference>